<evidence type="ECO:0000256" key="10">
    <source>
        <dbReference type="PROSITE-ProRule" id="PRU00042"/>
    </source>
</evidence>
<keyword evidence="5" id="KW-0862">Zinc</keyword>
<dbReference type="InterPro" id="IPR013320">
    <property type="entry name" value="ConA-like_dom_sf"/>
</dbReference>
<dbReference type="PROSITE" id="PS50089">
    <property type="entry name" value="ZF_RING_2"/>
    <property type="match status" value="1"/>
</dbReference>
<dbReference type="InterPro" id="IPR017907">
    <property type="entry name" value="Znf_RING_CS"/>
</dbReference>
<keyword evidence="9" id="KW-0539">Nucleus</keyword>
<keyword evidence="7" id="KW-0238">DNA-binding</keyword>
<reference evidence="13 14" key="1">
    <citation type="journal article" date="2018" name="G3 (Bethesda)">
        <title>A High-Quality Reference Genome for the Invasive Mosquitofish Gambusia affinis Using a Chicago Library.</title>
        <authorList>
            <person name="Hoffberg S.L."/>
            <person name="Troendle N.J."/>
            <person name="Glenn T.C."/>
            <person name="Mahmud O."/>
            <person name="Louha S."/>
            <person name="Chalopin D."/>
            <person name="Bennetzen J.L."/>
            <person name="Mauricio R."/>
        </authorList>
    </citation>
    <scope>NUCLEOTIDE SEQUENCE [LARGE SCALE GENOMIC DNA]</scope>
    <source>
        <strain evidence="13">NE01/NJP1002.9</strain>
        <tissue evidence="13">Muscle</tissue>
    </source>
</reference>
<dbReference type="PROSITE" id="PS00028">
    <property type="entry name" value="ZINC_FINGER_C2H2_1"/>
    <property type="match status" value="2"/>
</dbReference>
<dbReference type="InterPro" id="IPR001841">
    <property type="entry name" value="Znf_RING"/>
</dbReference>
<dbReference type="InterPro" id="IPR036236">
    <property type="entry name" value="Znf_C2H2_sf"/>
</dbReference>
<feature type="non-terminal residue" evidence="13">
    <location>
        <position position="507"/>
    </location>
</feature>
<feature type="domain" description="C2H2-type" evidence="12">
    <location>
        <begin position="40"/>
        <end position="67"/>
    </location>
</feature>
<dbReference type="InterPro" id="IPR043136">
    <property type="entry name" value="B30.2/SPRY_sf"/>
</dbReference>
<evidence type="ECO:0008006" key="15">
    <source>
        <dbReference type="Google" id="ProtNLM"/>
    </source>
</evidence>
<dbReference type="GO" id="GO:0003677">
    <property type="term" value="F:DNA binding"/>
    <property type="evidence" value="ECO:0007669"/>
    <property type="project" value="UniProtKB-KW"/>
</dbReference>
<dbReference type="InterPro" id="IPR013087">
    <property type="entry name" value="Znf_C2H2_type"/>
</dbReference>
<keyword evidence="6" id="KW-0805">Transcription regulation</keyword>
<gene>
    <name evidence="13" type="ORF">CCH79_00009779</name>
</gene>
<dbReference type="Gene3D" id="3.30.160.60">
    <property type="entry name" value="Classic Zinc Finger"/>
    <property type="match status" value="2"/>
</dbReference>
<dbReference type="SUPFAM" id="SSF57667">
    <property type="entry name" value="beta-beta-alpha zinc fingers"/>
    <property type="match status" value="1"/>
</dbReference>
<dbReference type="FunFam" id="3.30.160.60:FF:000931">
    <property type="entry name" value="zinc finger protein 697"/>
    <property type="match status" value="1"/>
</dbReference>
<dbReference type="Gene3D" id="2.60.120.920">
    <property type="match status" value="1"/>
</dbReference>
<dbReference type="Pfam" id="PF00096">
    <property type="entry name" value="zf-C2H2"/>
    <property type="match status" value="2"/>
</dbReference>
<dbReference type="EMBL" id="NHOQ01000466">
    <property type="protein sequence ID" value="PWA30099.1"/>
    <property type="molecule type" value="Genomic_DNA"/>
</dbReference>
<dbReference type="SUPFAM" id="SSF49899">
    <property type="entry name" value="Concanavalin A-like lectins/glucanases"/>
    <property type="match status" value="1"/>
</dbReference>
<dbReference type="PANTHER" id="PTHR25465">
    <property type="entry name" value="B-BOX DOMAIN CONTAINING"/>
    <property type="match status" value="1"/>
</dbReference>
<dbReference type="PANTHER" id="PTHR25465:SF5">
    <property type="entry name" value="E3 UBIQUITIN_ISG15 LIGASE TRIM25-RELATED"/>
    <property type="match status" value="1"/>
</dbReference>
<dbReference type="Pfam" id="PF15227">
    <property type="entry name" value="zf-C3HC4_4"/>
    <property type="match status" value="1"/>
</dbReference>
<dbReference type="GO" id="GO:0008270">
    <property type="term" value="F:zinc ion binding"/>
    <property type="evidence" value="ECO:0007669"/>
    <property type="project" value="UniProtKB-KW"/>
</dbReference>
<feature type="non-terminal residue" evidence="13">
    <location>
        <position position="1"/>
    </location>
</feature>
<evidence type="ECO:0000256" key="6">
    <source>
        <dbReference type="ARBA" id="ARBA00023015"/>
    </source>
</evidence>
<dbReference type="AlphaFoldDB" id="A0A315W3C7"/>
<proteinExistence type="inferred from homology"/>
<evidence type="ECO:0000259" key="12">
    <source>
        <dbReference type="PROSITE" id="PS50157"/>
    </source>
</evidence>
<evidence type="ECO:0000256" key="2">
    <source>
        <dbReference type="ARBA" id="ARBA00006991"/>
    </source>
</evidence>
<dbReference type="SMART" id="SM00355">
    <property type="entry name" value="ZnF_C2H2"/>
    <property type="match status" value="2"/>
</dbReference>
<dbReference type="FunFam" id="3.30.160.60:FF:000446">
    <property type="entry name" value="Zinc finger protein"/>
    <property type="match status" value="1"/>
</dbReference>
<dbReference type="SUPFAM" id="SSF57850">
    <property type="entry name" value="RING/U-box"/>
    <property type="match status" value="1"/>
</dbReference>
<dbReference type="Proteomes" id="UP000250572">
    <property type="component" value="Unassembled WGS sequence"/>
</dbReference>
<keyword evidence="3" id="KW-0479">Metal-binding</keyword>
<evidence type="ECO:0000256" key="1">
    <source>
        <dbReference type="ARBA" id="ARBA00004123"/>
    </source>
</evidence>
<evidence type="ECO:0000313" key="14">
    <source>
        <dbReference type="Proteomes" id="UP000250572"/>
    </source>
</evidence>
<protein>
    <recommendedName>
        <fullName evidence="15">RING-type E3 ubiquitin transferase</fullName>
    </recommendedName>
</protein>
<accession>A0A315W3C7</accession>
<evidence type="ECO:0000259" key="11">
    <source>
        <dbReference type="PROSITE" id="PS50089"/>
    </source>
</evidence>
<feature type="domain" description="RING-type" evidence="11">
    <location>
        <begin position="77"/>
        <end position="122"/>
    </location>
</feature>
<comment type="similarity">
    <text evidence="2">Belongs to the krueppel C2H2-type zinc-finger protein family.</text>
</comment>
<evidence type="ECO:0000313" key="13">
    <source>
        <dbReference type="EMBL" id="PWA30099.1"/>
    </source>
</evidence>
<dbReference type="PROSITE" id="PS50157">
    <property type="entry name" value="ZINC_FINGER_C2H2_2"/>
    <property type="match status" value="2"/>
</dbReference>
<evidence type="ECO:0000256" key="9">
    <source>
        <dbReference type="ARBA" id="ARBA00023242"/>
    </source>
</evidence>
<dbReference type="Pfam" id="PF00622">
    <property type="entry name" value="SPRY"/>
    <property type="match status" value="1"/>
</dbReference>
<organism evidence="13 14">
    <name type="scientific">Gambusia affinis</name>
    <name type="common">Western mosquitofish</name>
    <name type="synonym">Heterandria affinis</name>
    <dbReference type="NCBI Taxonomy" id="33528"/>
    <lineage>
        <taxon>Eukaryota</taxon>
        <taxon>Metazoa</taxon>
        <taxon>Chordata</taxon>
        <taxon>Craniata</taxon>
        <taxon>Vertebrata</taxon>
        <taxon>Euteleostomi</taxon>
        <taxon>Actinopterygii</taxon>
        <taxon>Neopterygii</taxon>
        <taxon>Teleostei</taxon>
        <taxon>Neoteleostei</taxon>
        <taxon>Acanthomorphata</taxon>
        <taxon>Ovalentaria</taxon>
        <taxon>Atherinomorphae</taxon>
        <taxon>Cyprinodontiformes</taxon>
        <taxon>Poeciliidae</taxon>
        <taxon>Poeciliinae</taxon>
        <taxon>Gambusia</taxon>
    </lineage>
</organism>
<evidence type="ECO:0000256" key="3">
    <source>
        <dbReference type="ARBA" id="ARBA00022723"/>
    </source>
</evidence>
<dbReference type="SMART" id="SM00184">
    <property type="entry name" value="RING"/>
    <property type="match status" value="1"/>
</dbReference>
<comment type="subcellular location">
    <subcellularLocation>
        <location evidence="1">Nucleus</location>
    </subcellularLocation>
</comment>
<keyword evidence="14" id="KW-1185">Reference proteome</keyword>
<evidence type="ECO:0000256" key="7">
    <source>
        <dbReference type="ARBA" id="ARBA00023125"/>
    </source>
</evidence>
<evidence type="ECO:0000256" key="5">
    <source>
        <dbReference type="ARBA" id="ARBA00022833"/>
    </source>
</evidence>
<dbReference type="GO" id="GO:0005634">
    <property type="term" value="C:nucleus"/>
    <property type="evidence" value="ECO:0007669"/>
    <property type="project" value="UniProtKB-SubCell"/>
</dbReference>
<dbReference type="PROSITE" id="PS00518">
    <property type="entry name" value="ZF_RING_1"/>
    <property type="match status" value="1"/>
</dbReference>
<keyword evidence="4 10" id="KW-0863">Zinc-finger</keyword>
<dbReference type="InterPro" id="IPR051051">
    <property type="entry name" value="E3_ubiq-ligase_TRIM/RNF"/>
</dbReference>
<evidence type="ECO:0000256" key="4">
    <source>
        <dbReference type="ARBA" id="ARBA00022771"/>
    </source>
</evidence>
<feature type="domain" description="C2H2-type" evidence="12">
    <location>
        <begin position="12"/>
        <end position="39"/>
    </location>
</feature>
<dbReference type="InterPro" id="IPR003877">
    <property type="entry name" value="SPRY_dom"/>
</dbReference>
<comment type="caution">
    <text evidence="13">The sequence shown here is derived from an EMBL/GenBank/DDBJ whole genome shotgun (WGS) entry which is preliminary data.</text>
</comment>
<name>A0A315W3C7_GAMAF</name>
<keyword evidence="8" id="KW-0804">Transcription</keyword>
<evidence type="ECO:0000256" key="8">
    <source>
        <dbReference type="ARBA" id="ARBA00023163"/>
    </source>
</evidence>
<sequence length="507" mass="57162">SQAGTGTKKRSFKCDFCGRSYTNQWKFKNHYRIHTGERPFYCEICGQSFSGITNLKVHKRTHTEMEQNQLDRETFSCSICLDLLKDPVTIPCGHSYCMNCIKSFWDKVAYKNISKSGHGNDCRFGGNDKSWTLNCYSNGYQFGHNNIWTSISGPRSSRVGVFLNHEAGILSFYSVSESMTLIHRVQTRFTQPLHAGVLVNRKKKKKKKKRRLFLLQQSRDVDVPADGLPVEATETKNKSPSGVHVLLTDLPVAPRQPSQSHSGHVEQSDLPIVVRKGDDLLVHRHADPDGKQELTHLLTAESVRMVAMGDRMFFRSHTLTVRSSLPDTTLSPTTDSVCPWKTLTEWMDGSLKSHSLKVVSLEEVTTRRWLGGSFVGSSVPYMKEDDTNEETRTEQLPFISLQWLRAKINVGGSVPGGRHNLFAPHQPIGSDHHALMAAQRRDRYADRRAVIRALRVDVCIVFIRGIHVVFTRRLQDRQGSESEIRSAAVAVMSEQLQARLTVVSATA</sequence>